<dbReference type="GO" id="GO:0008311">
    <property type="term" value="F:double-stranded DNA 3'-5' DNA exonuclease activity"/>
    <property type="evidence" value="ECO:0007669"/>
    <property type="project" value="UniProtKB-EC"/>
</dbReference>
<keyword evidence="4" id="KW-0540">Nuclease</keyword>
<evidence type="ECO:0000256" key="8">
    <source>
        <dbReference type="ARBA" id="ARBA00022842"/>
    </source>
</evidence>
<dbReference type="FunFam" id="3.30.420.10:FF:000247">
    <property type="entry name" value="Si:ch1073-296i8.2"/>
    <property type="match status" value="1"/>
</dbReference>
<evidence type="ECO:0000256" key="1">
    <source>
        <dbReference type="ARBA" id="ARBA00000493"/>
    </source>
</evidence>
<dbReference type="InterPro" id="IPR036397">
    <property type="entry name" value="RNaseH_sf"/>
</dbReference>
<dbReference type="GO" id="GO:0005737">
    <property type="term" value="C:cytoplasm"/>
    <property type="evidence" value="ECO:0007669"/>
    <property type="project" value="TreeGrafter"/>
</dbReference>
<comment type="similarity">
    <text evidence="9">Belongs to the exonuclease superfamily. TREX family.</text>
</comment>
<dbReference type="Pfam" id="PF00929">
    <property type="entry name" value="RNase_T"/>
    <property type="match status" value="1"/>
</dbReference>
<comment type="caution">
    <text evidence="11">The sequence shown here is derived from an EMBL/GenBank/DDBJ whole genome shotgun (WGS) entry which is preliminary data.</text>
</comment>
<keyword evidence="6" id="KW-0378">Hydrolase</keyword>
<organism evidence="11 12">
    <name type="scientific">Megalops atlanticus</name>
    <name type="common">Tarpon</name>
    <name type="synonym">Clupea gigantea</name>
    <dbReference type="NCBI Taxonomy" id="7932"/>
    <lineage>
        <taxon>Eukaryota</taxon>
        <taxon>Metazoa</taxon>
        <taxon>Chordata</taxon>
        <taxon>Craniata</taxon>
        <taxon>Vertebrata</taxon>
        <taxon>Euteleostomi</taxon>
        <taxon>Actinopterygii</taxon>
        <taxon>Neopterygii</taxon>
        <taxon>Teleostei</taxon>
        <taxon>Elopiformes</taxon>
        <taxon>Megalopidae</taxon>
        <taxon>Megalops</taxon>
    </lineage>
</organism>
<protein>
    <recommendedName>
        <fullName evidence="3">exodeoxyribonuclease III</fullName>
        <ecNumber evidence="3">3.1.11.2</ecNumber>
    </recommendedName>
</protein>
<evidence type="ECO:0000256" key="5">
    <source>
        <dbReference type="ARBA" id="ARBA00022723"/>
    </source>
</evidence>
<dbReference type="SMART" id="SM00479">
    <property type="entry name" value="EXOIII"/>
    <property type="match status" value="1"/>
</dbReference>
<evidence type="ECO:0000256" key="7">
    <source>
        <dbReference type="ARBA" id="ARBA00022839"/>
    </source>
</evidence>
<evidence type="ECO:0000256" key="9">
    <source>
        <dbReference type="ARBA" id="ARBA00025769"/>
    </source>
</evidence>
<dbReference type="GO" id="GO:0046872">
    <property type="term" value="F:metal ion binding"/>
    <property type="evidence" value="ECO:0007669"/>
    <property type="project" value="UniProtKB-KW"/>
</dbReference>
<gene>
    <name evidence="11" type="ORF">MATL_G00141380</name>
</gene>
<comment type="cofactor">
    <cofactor evidence="2">
        <name>Mg(2+)</name>
        <dbReference type="ChEBI" id="CHEBI:18420"/>
    </cofactor>
</comment>
<dbReference type="GO" id="GO:0006308">
    <property type="term" value="P:DNA catabolic process"/>
    <property type="evidence" value="ECO:0007669"/>
    <property type="project" value="TreeGrafter"/>
</dbReference>
<dbReference type="GO" id="GO:0003676">
    <property type="term" value="F:nucleic acid binding"/>
    <property type="evidence" value="ECO:0007669"/>
    <property type="project" value="InterPro"/>
</dbReference>
<comment type="catalytic activity">
    <reaction evidence="1">
        <text>Exonucleolytic cleavage in the 3'- to 5'-direction to yield nucleoside 5'-phosphates.</text>
        <dbReference type="EC" id="3.1.11.2"/>
    </reaction>
</comment>
<dbReference type="AlphaFoldDB" id="A0A9D3PTK0"/>
<keyword evidence="5" id="KW-0479">Metal-binding</keyword>
<dbReference type="InterPro" id="IPR013520">
    <property type="entry name" value="Ribonucl_H"/>
</dbReference>
<sequence>MYSSRESRTLPRTADATARSDYTLVFFDLETTGLDVATCDIVQLSAISKERTFNVHVLPRCCMTDEASRVTGFTVRDQTLLLRGRPVETIPLRQALTSFITFLRSVHRPLLAAHNAKRFDCPVLARALREFSLEEEFQQAVYGFLDTFLLSKDLLAKTMVRRYSQQYLVSLFLNKSYQAHNALEDVRALQDLYHAWAPDRHLVQRHRFTLQQLQDPLVDLLQSLRASRRVYC</sequence>
<dbReference type="CDD" id="cd06127">
    <property type="entry name" value="DEDDh"/>
    <property type="match status" value="1"/>
</dbReference>
<dbReference type="PANTHER" id="PTHR13058:SF22">
    <property type="entry name" value="EXODEOXYRIBONUCLEASE III"/>
    <property type="match status" value="1"/>
</dbReference>
<evidence type="ECO:0000256" key="2">
    <source>
        <dbReference type="ARBA" id="ARBA00001946"/>
    </source>
</evidence>
<evidence type="ECO:0000313" key="11">
    <source>
        <dbReference type="EMBL" id="KAG7468283.1"/>
    </source>
</evidence>
<evidence type="ECO:0000256" key="6">
    <source>
        <dbReference type="ARBA" id="ARBA00022801"/>
    </source>
</evidence>
<evidence type="ECO:0000256" key="4">
    <source>
        <dbReference type="ARBA" id="ARBA00022722"/>
    </source>
</evidence>
<accession>A0A9D3PTK0</accession>
<keyword evidence="8" id="KW-0460">Magnesium</keyword>
<keyword evidence="12" id="KW-1185">Reference proteome</keyword>
<dbReference type="EMBL" id="JAFDVH010000011">
    <property type="protein sequence ID" value="KAG7468283.1"/>
    <property type="molecule type" value="Genomic_DNA"/>
</dbReference>
<dbReference type="SUPFAM" id="SSF53098">
    <property type="entry name" value="Ribonuclease H-like"/>
    <property type="match status" value="1"/>
</dbReference>
<proteinExistence type="inferred from homology"/>
<dbReference type="InterPro" id="IPR012337">
    <property type="entry name" value="RNaseH-like_sf"/>
</dbReference>
<dbReference type="Gene3D" id="3.30.420.10">
    <property type="entry name" value="Ribonuclease H-like superfamily/Ribonuclease H"/>
    <property type="match status" value="1"/>
</dbReference>
<dbReference type="OrthoDB" id="10250935at2759"/>
<evidence type="ECO:0000256" key="3">
    <source>
        <dbReference type="ARBA" id="ARBA00012115"/>
    </source>
</evidence>
<evidence type="ECO:0000259" key="10">
    <source>
        <dbReference type="SMART" id="SM00479"/>
    </source>
</evidence>
<dbReference type="PANTHER" id="PTHR13058">
    <property type="entry name" value="THREE PRIME REPAIR EXONUCLEASE 1, 2"/>
    <property type="match status" value="1"/>
</dbReference>
<dbReference type="EC" id="3.1.11.2" evidence="3"/>
<reference evidence="11" key="1">
    <citation type="submission" date="2021-01" db="EMBL/GenBank/DDBJ databases">
        <authorList>
            <person name="Zahm M."/>
            <person name="Roques C."/>
            <person name="Cabau C."/>
            <person name="Klopp C."/>
            <person name="Donnadieu C."/>
            <person name="Jouanno E."/>
            <person name="Lampietro C."/>
            <person name="Louis A."/>
            <person name="Herpin A."/>
            <person name="Echchiki A."/>
            <person name="Berthelot C."/>
            <person name="Parey E."/>
            <person name="Roest-Crollius H."/>
            <person name="Braasch I."/>
            <person name="Postlethwait J."/>
            <person name="Bobe J."/>
            <person name="Montfort J."/>
            <person name="Bouchez O."/>
            <person name="Begum T."/>
            <person name="Mejri S."/>
            <person name="Adams A."/>
            <person name="Chen W.-J."/>
            <person name="Guiguen Y."/>
        </authorList>
    </citation>
    <scope>NUCLEOTIDE SEQUENCE</scope>
    <source>
        <strain evidence="11">YG-15Mar2019-1</strain>
        <tissue evidence="11">Brain</tissue>
    </source>
</reference>
<evidence type="ECO:0000313" key="12">
    <source>
        <dbReference type="Proteomes" id="UP001046870"/>
    </source>
</evidence>
<dbReference type="InterPro" id="IPR040393">
    <property type="entry name" value="TREX1/2"/>
</dbReference>
<feature type="domain" description="Exonuclease" evidence="10">
    <location>
        <begin position="23"/>
        <end position="202"/>
    </location>
</feature>
<dbReference type="Proteomes" id="UP001046870">
    <property type="component" value="Chromosome 11"/>
</dbReference>
<name>A0A9D3PTK0_MEGAT</name>
<keyword evidence="7" id="KW-0269">Exonuclease</keyword>